<evidence type="ECO:0000256" key="1">
    <source>
        <dbReference type="ARBA" id="ARBA00004370"/>
    </source>
</evidence>
<sequence>MLFPATTAAFAAVLALVYAGLTVWVMLSRTSKGTLQGDGGDAGLEKRVRAHGNFGEYVPLALVVIALLEGGGGSHGLVLTLLWLLLIGRLLHPAGLFARPNTAQMFACRGGGMLATLAAIVVGAVALLLGHV</sequence>
<proteinExistence type="predicted"/>
<organism evidence="6 7">
    <name type="scientific">Lichenibacterium minor</name>
    <dbReference type="NCBI Taxonomy" id="2316528"/>
    <lineage>
        <taxon>Bacteria</taxon>
        <taxon>Pseudomonadati</taxon>
        <taxon>Pseudomonadota</taxon>
        <taxon>Alphaproteobacteria</taxon>
        <taxon>Hyphomicrobiales</taxon>
        <taxon>Lichenihabitantaceae</taxon>
        <taxon>Lichenibacterium</taxon>
    </lineage>
</organism>
<feature type="transmembrane region" description="Helical" evidence="5">
    <location>
        <begin position="57"/>
        <end position="86"/>
    </location>
</feature>
<dbReference type="Proteomes" id="UP000290759">
    <property type="component" value="Unassembled WGS sequence"/>
</dbReference>
<reference evidence="6 7" key="2">
    <citation type="submission" date="2019-02" db="EMBL/GenBank/DDBJ databases">
        <title>'Lichenibacterium ramalinii' gen. nov. sp. nov., 'Lichenibacterium minor' gen. nov. sp. nov.</title>
        <authorList>
            <person name="Pankratov T."/>
        </authorList>
    </citation>
    <scope>NUCLEOTIDE SEQUENCE [LARGE SCALE GENOMIC DNA]</scope>
    <source>
        <strain evidence="6 7">RmlP026</strain>
    </source>
</reference>
<dbReference type="Gene3D" id="1.20.120.550">
    <property type="entry name" value="Membrane associated eicosanoid/glutathione metabolism-like domain"/>
    <property type="match status" value="1"/>
</dbReference>
<dbReference type="InterPro" id="IPR001129">
    <property type="entry name" value="Membr-assoc_MAPEG"/>
</dbReference>
<accession>A0A4Q2U143</accession>
<dbReference type="GO" id="GO:0016740">
    <property type="term" value="F:transferase activity"/>
    <property type="evidence" value="ECO:0007669"/>
    <property type="project" value="UniProtKB-KW"/>
</dbReference>
<comment type="subcellular location">
    <subcellularLocation>
        <location evidence="1">Membrane</location>
    </subcellularLocation>
</comment>
<comment type="caution">
    <text evidence="6">The sequence shown here is derived from an EMBL/GenBank/DDBJ whole genome shotgun (WGS) entry which is preliminary data.</text>
</comment>
<dbReference type="PANTHER" id="PTHR35814:SF1">
    <property type="entry name" value="GLUTATHIONE S-TRANSFERASE-RELATED"/>
    <property type="match status" value="1"/>
</dbReference>
<dbReference type="InterPro" id="IPR023352">
    <property type="entry name" value="MAPEG-like_dom_sf"/>
</dbReference>
<dbReference type="OrthoDB" id="7619858at2"/>
<keyword evidence="3 5" id="KW-1133">Transmembrane helix</keyword>
<feature type="transmembrane region" description="Helical" evidence="5">
    <location>
        <begin position="106"/>
        <end position="129"/>
    </location>
</feature>
<dbReference type="RefSeq" id="WP_129228898.1">
    <property type="nucleotide sequence ID" value="NZ_QYBB01000035.1"/>
</dbReference>
<dbReference type="EMBL" id="QYBB01000035">
    <property type="protein sequence ID" value="RYC29982.1"/>
    <property type="molecule type" value="Genomic_DNA"/>
</dbReference>
<dbReference type="SUPFAM" id="SSF161084">
    <property type="entry name" value="MAPEG domain-like"/>
    <property type="match status" value="1"/>
</dbReference>
<protein>
    <submittedName>
        <fullName evidence="6">Glutathione S-transferase</fullName>
    </submittedName>
</protein>
<gene>
    <name evidence="6" type="ORF">D3273_21230</name>
</gene>
<evidence type="ECO:0000313" key="6">
    <source>
        <dbReference type="EMBL" id="RYC29982.1"/>
    </source>
</evidence>
<evidence type="ECO:0000256" key="4">
    <source>
        <dbReference type="ARBA" id="ARBA00023136"/>
    </source>
</evidence>
<evidence type="ECO:0000256" key="5">
    <source>
        <dbReference type="SAM" id="Phobius"/>
    </source>
</evidence>
<evidence type="ECO:0000256" key="2">
    <source>
        <dbReference type="ARBA" id="ARBA00022692"/>
    </source>
</evidence>
<dbReference type="PANTHER" id="PTHR35814">
    <property type="match status" value="1"/>
</dbReference>
<evidence type="ECO:0000256" key="3">
    <source>
        <dbReference type="ARBA" id="ARBA00022989"/>
    </source>
</evidence>
<dbReference type="AlphaFoldDB" id="A0A4Q2U143"/>
<reference evidence="6 7" key="1">
    <citation type="submission" date="2018-12" db="EMBL/GenBank/DDBJ databases">
        <authorList>
            <person name="Grouzdev D.S."/>
            <person name="Krutkina M.S."/>
        </authorList>
    </citation>
    <scope>NUCLEOTIDE SEQUENCE [LARGE SCALE GENOMIC DNA]</scope>
    <source>
        <strain evidence="6 7">RmlP026</strain>
    </source>
</reference>
<keyword evidence="2 5" id="KW-0812">Transmembrane</keyword>
<evidence type="ECO:0000313" key="7">
    <source>
        <dbReference type="Proteomes" id="UP000290759"/>
    </source>
</evidence>
<keyword evidence="6" id="KW-0808">Transferase</keyword>
<dbReference type="GO" id="GO:0016020">
    <property type="term" value="C:membrane"/>
    <property type="evidence" value="ECO:0007669"/>
    <property type="project" value="UniProtKB-SubCell"/>
</dbReference>
<keyword evidence="7" id="KW-1185">Reference proteome</keyword>
<keyword evidence="4 5" id="KW-0472">Membrane</keyword>
<dbReference type="Pfam" id="PF01124">
    <property type="entry name" value="MAPEG"/>
    <property type="match status" value="1"/>
</dbReference>
<name>A0A4Q2U143_9HYPH</name>